<comment type="caution">
    <text evidence="1">The sequence shown here is derived from an EMBL/GenBank/DDBJ whole genome shotgun (WGS) entry which is preliminary data.</text>
</comment>
<dbReference type="GO" id="GO:0016787">
    <property type="term" value="F:hydrolase activity"/>
    <property type="evidence" value="ECO:0007669"/>
    <property type="project" value="UniProtKB-KW"/>
</dbReference>
<dbReference type="EMBL" id="VWPJ01000016">
    <property type="protein sequence ID" value="KAA5604551.1"/>
    <property type="molecule type" value="Genomic_DNA"/>
</dbReference>
<accession>A0A5M6I8N7</accession>
<dbReference type="Gene3D" id="2.40.160.20">
    <property type="match status" value="1"/>
</dbReference>
<sequence length="216" mass="23189">MRITPLRTAALAIGTIAAVSVTTLPTTPARADSDFNMIAIGALGVIGAGLVGDAIRGNDLWAEGPPEPARIAFGAGAYNVNLDNENDHGNSTVSMFRVEARLPYKLWRFTPITGIEVSDRGAFYGYGGVALDVFFGDHFVVTPNTALGYYNEGNGRDLGYPLEFRTGIEAAWQFDNGSRLGVVYHHISNAELGDRNPGIENLSVNYAVPFDMIFGD</sequence>
<dbReference type="Proteomes" id="UP000324065">
    <property type="component" value="Unassembled WGS sequence"/>
</dbReference>
<dbReference type="RefSeq" id="WP_150063289.1">
    <property type="nucleotide sequence ID" value="NZ_JACHII010000013.1"/>
</dbReference>
<reference evidence="1 2" key="1">
    <citation type="submission" date="2019-09" db="EMBL/GenBank/DDBJ databases">
        <title>Genome sequence of Roseospira marina, one of the more divergent members of the non-sulfur purple photosynthetic bacterial family, the Rhodospirillaceae.</title>
        <authorList>
            <person name="Meyer T."/>
            <person name="Kyndt J."/>
        </authorList>
    </citation>
    <scope>NUCLEOTIDE SEQUENCE [LARGE SCALE GENOMIC DNA]</scope>
    <source>
        <strain evidence="1 2">DSM 15113</strain>
    </source>
</reference>
<organism evidence="1 2">
    <name type="scientific">Roseospira marina</name>
    <dbReference type="NCBI Taxonomy" id="140057"/>
    <lineage>
        <taxon>Bacteria</taxon>
        <taxon>Pseudomonadati</taxon>
        <taxon>Pseudomonadota</taxon>
        <taxon>Alphaproteobacteria</taxon>
        <taxon>Rhodospirillales</taxon>
        <taxon>Rhodospirillaceae</taxon>
        <taxon>Roseospira</taxon>
    </lineage>
</organism>
<dbReference type="InterPro" id="IPR018550">
    <property type="entry name" value="Lipid-A_deacylase-rel"/>
</dbReference>
<keyword evidence="2" id="KW-1185">Reference proteome</keyword>
<dbReference type="OrthoDB" id="6199047at2"/>
<proteinExistence type="predicted"/>
<name>A0A5M6I8N7_9PROT</name>
<keyword evidence="1" id="KW-0378">Hydrolase</keyword>
<dbReference type="AlphaFoldDB" id="A0A5M6I8N7"/>
<dbReference type="Pfam" id="PF09411">
    <property type="entry name" value="PagL"/>
    <property type="match status" value="1"/>
</dbReference>
<protein>
    <submittedName>
        <fullName evidence="1">Acyloxyacyl hydrolase</fullName>
    </submittedName>
</protein>
<evidence type="ECO:0000313" key="1">
    <source>
        <dbReference type="EMBL" id="KAA5604551.1"/>
    </source>
</evidence>
<gene>
    <name evidence="1" type="ORF">F1188_15155</name>
</gene>
<evidence type="ECO:0000313" key="2">
    <source>
        <dbReference type="Proteomes" id="UP000324065"/>
    </source>
</evidence>